<gene>
    <name evidence="2" type="ORF">BKA05_001708</name>
</gene>
<keyword evidence="3" id="KW-1185">Reference proteome</keyword>
<proteinExistence type="predicted"/>
<sequence length="202" mass="21944">MLTTDLDARQLAAVRAIYEDAFPEDLRADFKSLLVDRLVVRVTEAGAPEGLAVLRPLGDTGWVFLRYYAVGVRGGGVGTAMLGELAAMLADEGRSLLVWDVEDPDEPGLGEHAALEHRRRIAFYERAGGVLLPVRDYAPPHGDDLPDEDEDGHAPCLRLMCLPLGDGDPPPAREVLLTAMTLRYDLAPDHPAVLRALATLSR</sequence>
<reference evidence="2 3" key="1">
    <citation type="submission" date="2020-07" db="EMBL/GenBank/DDBJ databases">
        <title>Sequencing the genomes of 1000 actinobacteria strains.</title>
        <authorList>
            <person name="Klenk H.-P."/>
        </authorList>
    </citation>
    <scope>NUCLEOTIDE SEQUENCE [LARGE SCALE GENOMIC DNA]</scope>
    <source>
        <strain evidence="2 3">DSM 18248</strain>
    </source>
</reference>
<evidence type="ECO:0000313" key="3">
    <source>
        <dbReference type="Proteomes" id="UP000537326"/>
    </source>
</evidence>
<accession>A0A7Z0C2M4</accession>
<evidence type="ECO:0000313" key="2">
    <source>
        <dbReference type="EMBL" id="NYI10193.1"/>
    </source>
</evidence>
<keyword evidence="2" id="KW-0808">Transferase</keyword>
<comment type="caution">
    <text evidence="2">The sequence shown here is derived from an EMBL/GenBank/DDBJ whole genome shotgun (WGS) entry which is preliminary data.</text>
</comment>
<organism evidence="2 3">
    <name type="scientific">Nocardioides marinus</name>
    <dbReference type="NCBI Taxonomy" id="374514"/>
    <lineage>
        <taxon>Bacteria</taxon>
        <taxon>Bacillati</taxon>
        <taxon>Actinomycetota</taxon>
        <taxon>Actinomycetes</taxon>
        <taxon>Propionibacteriales</taxon>
        <taxon>Nocardioidaceae</taxon>
        <taxon>Nocardioides</taxon>
    </lineage>
</organism>
<dbReference type="InterPro" id="IPR000182">
    <property type="entry name" value="GNAT_dom"/>
</dbReference>
<dbReference type="PROSITE" id="PS51186">
    <property type="entry name" value="GNAT"/>
    <property type="match status" value="1"/>
</dbReference>
<dbReference type="Proteomes" id="UP000537326">
    <property type="component" value="Unassembled WGS sequence"/>
</dbReference>
<dbReference type="EMBL" id="JACBZI010000001">
    <property type="protein sequence ID" value="NYI10193.1"/>
    <property type="molecule type" value="Genomic_DNA"/>
</dbReference>
<dbReference type="Gene3D" id="3.40.630.30">
    <property type="match status" value="1"/>
</dbReference>
<dbReference type="InterPro" id="IPR016181">
    <property type="entry name" value="Acyl_CoA_acyltransferase"/>
</dbReference>
<dbReference type="AlphaFoldDB" id="A0A7Z0C2M4"/>
<feature type="domain" description="N-acetyltransferase" evidence="1">
    <location>
        <begin position="1"/>
        <end position="146"/>
    </location>
</feature>
<evidence type="ECO:0000259" key="1">
    <source>
        <dbReference type="PROSITE" id="PS51186"/>
    </source>
</evidence>
<dbReference type="GO" id="GO:0016747">
    <property type="term" value="F:acyltransferase activity, transferring groups other than amino-acyl groups"/>
    <property type="evidence" value="ECO:0007669"/>
    <property type="project" value="InterPro"/>
</dbReference>
<dbReference type="SUPFAM" id="SSF55729">
    <property type="entry name" value="Acyl-CoA N-acyltransferases (Nat)"/>
    <property type="match status" value="1"/>
</dbReference>
<name>A0A7Z0C2M4_9ACTN</name>
<protein>
    <submittedName>
        <fullName evidence="2">GNAT superfamily N-acetyltransferase</fullName>
    </submittedName>
</protein>
<dbReference type="RefSeq" id="WP_179531068.1">
    <property type="nucleotide sequence ID" value="NZ_BAAAPP010000003.1"/>
</dbReference>